<feature type="domain" description="MEDS" evidence="1">
    <location>
        <begin position="72"/>
        <end position="231"/>
    </location>
</feature>
<proteinExistence type="predicted"/>
<dbReference type="Pfam" id="PF09388">
    <property type="entry name" value="SpoOE-like"/>
    <property type="match status" value="1"/>
</dbReference>
<reference evidence="3" key="1">
    <citation type="submission" date="2021-07" db="EMBL/GenBank/DDBJ databases">
        <title>Complete genome sequencing of a Clostridium isolate.</title>
        <authorList>
            <person name="Ueki A."/>
            <person name="Tonouchi A."/>
        </authorList>
    </citation>
    <scope>NUCLEOTIDE SEQUENCE [LARGE SCALE GENOMIC DNA]</scope>
    <source>
        <strain evidence="3">C5S11</strain>
    </source>
</reference>
<evidence type="ECO:0000313" key="2">
    <source>
        <dbReference type="EMBL" id="BCZ49278.1"/>
    </source>
</evidence>
<protein>
    <recommendedName>
        <fullName evidence="1">MEDS domain-containing protein</fullName>
    </recommendedName>
</protein>
<evidence type="ECO:0000313" key="3">
    <source>
        <dbReference type="Proteomes" id="UP000824633"/>
    </source>
</evidence>
<dbReference type="Proteomes" id="UP000824633">
    <property type="component" value="Chromosome"/>
</dbReference>
<keyword evidence="3" id="KW-1185">Reference proteome</keyword>
<sequence>MKTLCSKCTINHRIEEYKEKLNTSIEERKNNLLDDEVVLISQFLDNFIYKCVSCNRNIQHLSRLNLKNVFGTHTTLYYYGEQHLLVDLYFYIKEGIKNNELIYVSMEENLYNKLLDFLKANKVSIENIKFRSVKELILGHKKGGFIGLKETAISILGNSNIEKYNGLRWIGQPSFAIQGTSEKDFLDMEVDLNIFIKDMNASLLCVYDAYDYIHEGRVINERVIEESLQTHSFILNNFVS</sequence>
<dbReference type="EMBL" id="AP024849">
    <property type="protein sequence ID" value="BCZ49278.1"/>
    <property type="molecule type" value="Genomic_DNA"/>
</dbReference>
<name>A0ABN6J681_9CLOT</name>
<accession>A0ABN6J681</accession>
<dbReference type="InterPro" id="IPR036638">
    <property type="entry name" value="HLH_DNA-bd_sf"/>
</dbReference>
<dbReference type="InterPro" id="IPR018540">
    <property type="entry name" value="Spo0E-like"/>
</dbReference>
<evidence type="ECO:0000259" key="1">
    <source>
        <dbReference type="Pfam" id="PF14417"/>
    </source>
</evidence>
<dbReference type="SUPFAM" id="SSF140500">
    <property type="entry name" value="BAS1536-like"/>
    <property type="match status" value="1"/>
</dbReference>
<dbReference type="InterPro" id="IPR037208">
    <property type="entry name" value="Spo0E-like_sf"/>
</dbReference>
<dbReference type="Pfam" id="PF14417">
    <property type="entry name" value="MEDS"/>
    <property type="match status" value="1"/>
</dbReference>
<dbReference type="Gene3D" id="4.10.280.10">
    <property type="entry name" value="Helix-loop-helix DNA-binding domain"/>
    <property type="match status" value="1"/>
</dbReference>
<dbReference type="RefSeq" id="WP_224035471.1">
    <property type="nucleotide sequence ID" value="NZ_AP024849.1"/>
</dbReference>
<organism evidence="2 3">
    <name type="scientific">Clostridium gelidum</name>
    <dbReference type="NCBI Taxonomy" id="704125"/>
    <lineage>
        <taxon>Bacteria</taxon>
        <taxon>Bacillati</taxon>
        <taxon>Bacillota</taxon>
        <taxon>Clostridia</taxon>
        <taxon>Eubacteriales</taxon>
        <taxon>Clostridiaceae</taxon>
        <taxon>Clostridium</taxon>
    </lineage>
</organism>
<gene>
    <name evidence="2" type="ORF">psyc5s11_53450</name>
</gene>
<dbReference type="InterPro" id="IPR025847">
    <property type="entry name" value="MEDS_domain"/>
</dbReference>